<keyword evidence="11" id="KW-0175">Coiled coil</keyword>
<feature type="coiled-coil region" evidence="11">
    <location>
        <begin position="510"/>
        <end position="537"/>
    </location>
</feature>
<comment type="pathway">
    <text evidence="4">Protein modification; protein ubiquitination.</text>
</comment>
<evidence type="ECO:0000256" key="8">
    <source>
        <dbReference type="ARBA" id="ARBA00022679"/>
    </source>
</evidence>
<dbReference type="InterPro" id="IPR003613">
    <property type="entry name" value="Ubox_domain"/>
</dbReference>
<dbReference type="CDD" id="cd16657">
    <property type="entry name" value="RING-Ubox_UBE4A"/>
    <property type="match status" value="1"/>
</dbReference>
<evidence type="ECO:0000313" key="14">
    <source>
        <dbReference type="EMBL" id="KAI7736942.1"/>
    </source>
</evidence>
<dbReference type="PANTHER" id="PTHR13931">
    <property type="entry name" value="UBIQUITINATION FACTOR E4"/>
    <property type="match status" value="1"/>
</dbReference>
<dbReference type="GO" id="GO:0034450">
    <property type="term" value="F:ubiquitin-ubiquitin ligase activity"/>
    <property type="evidence" value="ECO:0007669"/>
    <property type="project" value="InterPro"/>
</dbReference>
<evidence type="ECO:0000313" key="15">
    <source>
        <dbReference type="Proteomes" id="UP001206925"/>
    </source>
</evidence>
<evidence type="ECO:0000256" key="5">
    <source>
        <dbReference type="ARBA" id="ARBA00007434"/>
    </source>
</evidence>
<comment type="subcellular location">
    <subcellularLocation>
        <location evidence="3">Cytoplasm</location>
    </subcellularLocation>
    <subcellularLocation>
        <location evidence="2">Nucleus</location>
    </subcellularLocation>
</comment>
<gene>
    <name evidence="14" type="ORF">M8C21_019205</name>
</gene>
<dbReference type="Pfam" id="PF10408">
    <property type="entry name" value="Ufd2P_core"/>
    <property type="match status" value="1"/>
</dbReference>
<dbReference type="AlphaFoldDB" id="A0AAD5C8A6"/>
<feature type="compositionally biased region" description="Polar residues" evidence="12">
    <location>
        <begin position="417"/>
        <end position="429"/>
    </location>
</feature>
<feature type="region of interest" description="Disordered" evidence="12">
    <location>
        <begin position="1002"/>
        <end position="1036"/>
    </location>
</feature>
<evidence type="ECO:0000256" key="6">
    <source>
        <dbReference type="ARBA" id="ARBA00012483"/>
    </source>
</evidence>
<feature type="compositionally biased region" description="Low complexity" evidence="12">
    <location>
        <begin position="432"/>
        <end position="445"/>
    </location>
</feature>
<evidence type="ECO:0000256" key="11">
    <source>
        <dbReference type="SAM" id="Coils"/>
    </source>
</evidence>
<evidence type="ECO:0000259" key="13">
    <source>
        <dbReference type="PROSITE" id="PS51698"/>
    </source>
</evidence>
<dbReference type="Pfam" id="PF04564">
    <property type="entry name" value="U-box"/>
    <property type="match status" value="1"/>
</dbReference>
<dbReference type="EMBL" id="JAMZMK010009159">
    <property type="protein sequence ID" value="KAI7736942.1"/>
    <property type="molecule type" value="Genomic_DNA"/>
</dbReference>
<name>A0AAD5C8A6_AMBAR</name>
<evidence type="ECO:0000256" key="7">
    <source>
        <dbReference type="ARBA" id="ARBA00022490"/>
    </source>
</evidence>
<keyword evidence="10" id="KW-0539">Nucleus</keyword>
<sequence length="1036" mass="117926">MSTTKPQRSPAEIEDIILRKIFLVTLTDSMTNDTRLVYLELTAAEILSEGRDLRLSTDLIERVLVDRLSGNFPSAEPPFQYLIGIYRRASEEGKKIINMKDKTVRAQMELVVNQAKKLSVSYCRIHLSNPDMFPDTERNKSNVSPLLPLVFNEVSSSFDAFGSGGGGGSGNSGVSCPGFLDELFRDADYESVELILKQLYEDLRGIVLNCSALGNFQQPLRGLMYLISFPVGARALVNHPWWIPKGAYLNGRVIEMTSILGPFFHVSALPDQSIFKSQPDVGQQCFSESSTRRPADLLSSFTTIKTVMNNLYAGLADVLRSLLKNTSTRENVLQYIAEVINKNASRAHIQVDPISSASSGMFVNLSAVMLRLCEPFLDANSTKKDKIDPKYVFYGSRLDFKELTALHASSEEVTEWLNKNNPNNGSSGENRLLQSQETTSSSLLQNNSPVPSQRESTNYSFICECFFMTARVLNLGLLKAFSDFKHLVQDIQRCEDNLATLKTMQEQTPLPRLAQEIARLEKEIESFTQEKLCYEAQILRDGDLLQQALSFYQLMVVWLVDRIGGFKMPLPQSCPMEFACMPEHFVEDVMELLIFASRIPRALDGVKLDDFMNFIIMFMASPEYIRNPYLRAKMVEVLNCWMPRRSGTLSVTSTLFEGHQLSVQYLVRNLLKLYVDIEFTGSHTQFYDKFNIRHNIAELLEYLWQVPVHQNAWKQIAKEEEKGVYLNFLNFLINDSIFLLDESLNKILELKELEAEMSNTTEWEQRPAQERQERTRLFHSQENIIRIDMKLAMEDVSMLAFTTEQITAPFLLPEMVERVASMLNYFLLQLVGPQRKSLTLKDPEKYEFRPKQLLKQIVSIYVHLARGDHESIFPSAITKDGRSYNDQLFTEAANVLRRIGEDPRMIQAFEDLGKKAKAAASEAMDAEAILGDIPDEFLDPIQYTLMKDPVILPSSRIIVDRPVIQRHLLSDASDPFNRSHLTPDMLIPDTELKQRIEEFVKSQQRKQHGEDMTDMTVQSSSKSSIQSPDGTRPLID</sequence>
<feature type="region of interest" description="Disordered" evidence="12">
    <location>
        <begin position="417"/>
        <end position="453"/>
    </location>
</feature>
<keyword evidence="9" id="KW-0833">Ubl conjugation pathway</keyword>
<evidence type="ECO:0000256" key="4">
    <source>
        <dbReference type="ARBA" id="ARBA00004906"/>
    </source>
</evidence>
<comment type="caution">
    <text evidence="14">The sequence shown here is derived from an EMBL/GenBank/DDBJ whole genome shotgun (WGS) entry which is preliminary data.</text>
</comment>
<feature type="domain" description="U-box" evidence="13">
    <location>
        <begin position="932"/>
        <end position="1006"/>
    </location>
</feature>
<dbReference type="GO" id="GO:0000209">
    <property type="term" value="P:protein polyubiquitination"/>
    <property type="evidence" value="ECO:0007669"/>
    <property type="project" value="TreeGrafter"/>
</dbReference>
<dbReference type="GO" id="GO:0000151">
    <property type="term" value="C:ubiquitin ligase complex"/>
    <property type="evidence" value="ECO:0007669"/>
    <property type="project" value="InterPro"/>
</dbReference>
<dbReference type="FunFam" id="3.30.40.10:FF:000055">
    <property type="entry name" value="Ubiquitin conjugation factor e4 a"/>
    <property type="match status" value="1"/>
</dbReference>
<proteinExistence type="inferred from homology"/>
<reference evidence="14" key="1">
    <citation type="submission" date="2022-06" db="EMBL/GenBank/DDBJ databases">
        <title>Uncovering the hologenomic basis of an extraordinary plant invasion.</title>
        <authorList>
            <person name="Bieker V.C."/>
            <person name="Martin M.D."/>
            <person name="Gilbert T."/>
            <person name="Hodgins K."/>
            <person name="Battlay P."/>
            <person name="Petersen B."/>
            <person name="Wilson J."/>
        </authorList>
    </citation>
    <scope>NUCLEOTIDE SEQUENCE</scope>
    <source>
        <strain evidence="14">AA19_3_7</strain>
        <tissue evidence="14">Leaf</tissue>
    </source>
</reference>
<evidence type="ECO:0000256" key="3">
    <source>
        <dbReference type="ARBA" id="ARBA00004496"/>
    </source>
</evidence>
<keyword evidence="8" id="KW-0808">Transferase</keyword>
<dbReference type="PROSITE" id="PS51698">
    <property type="entry name" value="U_BOX"/>
    <property type="match status" value="1"/>
</dbReference>
<evidence type="ECO:0000256" key="2">
    <source>
        <dbReference type="ARBA" id="ARBA00004123"/>
    </source>
</evidence>
<dbReference type="GO" id="GO:0036503">
    <property type="term" value="P:ERAD pathway"/>
    <property type="evidence" value="ECO:0007669"/>
    <property type="project" value="InterPro"/>
</dbReference>
<comment type="similarity">
    <text evidence="5">Belongs to the ubiquitin conjugation factor E4 family.</text>
</comment>
<dbReference type="SUPFAM" id="SSF57850">
    <property type="entry name" value="RING/U-box"/>
    <property type="match status" value="1"/>
</dbReference>
<dbReference type="InterPro" id="IPR045132">
    <property type="entry name" value="UBE4"/>
</dbReference>
<dbReference type="InterPro" id="IPR013083">
    <property type="entry name" value="Znf_RING/FYVE/PHD"/>
</dbReference>
<dbReference type="EC" id="2.3.2.27" evidence="6"/>
<protein>
    <recommendedName>
        <fullName evidence="6">RING-type E3 ubiquitin transferase</fullName>
        <ecNumber evidence="6">2.3.2.27</ecNumber>
    </recommendedName>
</protein>
<dbReference type="Proteomes" id="UP001206925">
    <property type="component" value="Unassembled WGS sequence"/>
</dbReference>
<dbReference type="GO" id="GO:0006511">
    <property type="term" value="P:ubiquitin-dependent protein catabolic process"/>
    <property type="evidence" value="ECO:0007669"/>
    <property type="project" value="InterPro"/>
</dbReference>
<keyword evidence="7" id="KW-0963">Cytoplasm</keyword>
<evidence type="ECO:0000256" key="1">
    <source>
        <dbReference type="ARBA" id="ARBA00000900"/>
    </source>
</evidence>
<feature type="compositionally biased region" description="Low complexity" evidence="12">
    <location>
        <begin position="1018"/>
        <end position="1027"/>
    </location>
</feature>
<dbReference type="GO" id="GO:0005737">
    <property type="term" value="C:cytoplasm"/>
    <property type="evidence" value="ECO:0007669"/>
    <property type="project" value="UniProtKB-SubCell"/>
</dbReference>
<dbReference type="SMART" id="SM00504">
    <property type="entry name" value="Ubox"/>
    <property type="match status" value="1"/>
</dbReference>
<dbReference type="GO" id="GO:0005634">
    <property type="term" value="C:nucleus"/>
    <property type="evidence" value="ECO:0007669"/>
    <property type="project" value="UniProtKB-SubCell"/>
</dbReference>
<evidence type="ECO:0000256" key="10">
    <source>
        <dbReference type="ARBA" id="ARBA00023242"/>
    </source>
</evidence>
<organism evidence="14 15">
    <name type="scientific">Ambrosia artemisiifolia</name>
    <name type="common">Common ragweed</name>
    <dbReference type="NCBI Taxonomy" id="4212"/>
    <lineage>
        <taxon>Eukaryota</taxon>
        <taxon>Viridiplantae</taxon>
        <taxon>Streptophyta</taxon>
        <taxon>Embryophyta</taxon>
        <taxon>Tracheophyta</taxon>
        <taxon>Spermatophyta</taxon>
        <taxon>Magnoliopsida</taxon>
        <taxon>eudicotyledons</taxon>
        <taxon>Gunneridae</taxon>
        <taxon>Pentapetalae</taxon>
        <taxon>asterids</taxon>
        <taxon>campanulids</taxon>
        <taxon>Asterales</taxon>
        <taxon>Asteraceae</taxon>
        <taxon>Asteroideae</taxon>
        <taxon>Heliantheae alliance</taxon>
        <taxon>Heliantheae</taxon>
        <taxon>Ambrosia</taxon>
    </lineage>
</organism>
<dbReference type="InterPro" id="IPR019474">
    <property type="entry name" value="Ub_conjug_fac_E4_core"/>
</dbReference>
<dbReference type="PANTHER" id="PTHR13931:SF2">
    <property type="entry name" value="UBIQUITIN CONJUGATION FACTOR E4 B"/>
    <property type="match status" value="1"/>
</dbReference>
<dbReference type="Gene3D" id="3.30.40.10">
    <property type="entry name" value="Zinc/RING finger domain, C3HC4 (zinc finger)"/>
    <property type="match status" value="1"/>
</dbReference>
<comment type="catalytic activity">
    <reaction evidence="1">
        <text>S-ubiquitinyl-[E2 ubiquitin-conjugating enzyme]-L-cysteine + [acceptor protein]-L-lysine = [E2 ubiquitin-conjugating enzyme]-L-cysteine + N(6)-ubiquitinyl-[acceptor protein]-L-lysine.</text>
        <dbReference type="EC" id="2.3.2.27"/>
    </reaction>
</comment>
<evidence type="ECO:0000256" key="9">
    <source>
        <dbReference type="ARBA" id="ARBA00022786"/>
    </source>
</evidence>
<evidence type="ECO:0000256" key="12">
    <source>
        <dbReference type="SAM" id="MobiDB-lite"/>
    </source>
</evidence>
<accession>A0AAD5C8A6</accession>
<keyword evidence="15" id="KW-1185">Reference proteome</keyword>